<dbReference type="Gene3D" id="1.10.3720.10">
    <property type="entry name" value="MetI-like"/>
    <property type="match status" value="1"/>
</dbReference>
<dbReference type="PANTHER" id="PTHR30450:SF14">
    <property type="entry name" value="TRANSPORTER, PERMEASE PROTEIN, PUTATIVE-RELATED"/>
    <property type="match status" value="1"/>
</dbReference>
<evidence type="ECO:0000256" key="7">
    <source>
        <dbReference type="RuleBase" id="RU363032"/>
    </source>
</evidence>
<dbReference type="InterPro" id="IPR035906">
    <property type="entry name" value="MetI-like_sf"/>
</dbReference>
<feature type="transmembrane region" description="Helical" evidence="7">
    <location>
        <begin position="64"/>
        <end position="87"/>
    </location>
</feature>
<dbReference type="InterPro" id="IPR051322">
    <property type="entry name" value="AA_ABC_Transporter_Permease"/>
</dbReference>
<comment type="caution">
    <text evidence="9">The sequence shown here is derived from an EMBL/GenBank/DDBJ whole genome shotgun (WGS) entry which is preliminary data.</text>
</comment>
<protein>
    <submittedName>
        <fullName evidence="9">ABC transporter permease</fullName>
    </submittedName>
</protein>
<keyword evidence="2 7" id="KW-0813">Transport</keyword>
<proteinExistence type="inferred from homology"/>
<evidence type="ECO:0000313" key="10">
    <source>
        <dbReference type="Proteomes" id="UP001501057"/>
    </source>
</evidence>
<gene>
    <name evidence="9" type="ORF">GCM10009710_20250</name>
</gene>
<feature type="transmembrane region" description="Helical" evidence="7">
    <location>
        <begin position="199"/>
        <end position="223"/>
    </location>
</feature>
<evidence type="ECO:0000313" key="9">
    <source>
        <dbReference type="EMBL" id="GAA1739909.1"/>
    </source>
</evidence>
<keyword evidence="4 7" id="KW-0812">Transmembrane</keyword>
<feature type="transmembrane region" description="Helical" evidence="7">
    <location>
        <begin position="93"/>
        <end position="116"/>
    </location>
</feature>
<dbReference type="SUPFAM" id="SSF161098">
    <property type="entry name" value="MetI-like"/>
    <property type="match status" value="1"/>
</dbReference>
<dbReference type="InterPro" id="IPR000515">
    <property type="entry name" value="MetI-like"/>
</dbReference>
<name>A0ABP4VXS8_9ACTN</name>
<evidence type="ECO:0000256" key="2">
    <source>
        <dbReference type="ARBA" id="ARBA00022448"/>
    </source>
</evidence>
<keyword evidence="5 7" id="KW-1133">Transmembrane helix</keyword>
<evidence type="ECO:0000259" key="8">
    <source>
        <dbReference type="PROSITE" id="PS50928"/>
    </source>
</evidence>
<dbReference type="EMBL" id="BAAAME010000004">
    <property type="protein sequence ID" value="GAA1739909.1"/>
    <property type="molecule type" value="Genomic_DNA"/>
</dbReference>
<evidence type="ECO:0000256" key="4">
    <source>
        <dbReference type="ARBA" id="ARBA00022692"/>
    </source>
</evidence>
<dbReference type="PANTHER" id="PTHR30450">
    <property type="entry name" value="ABC TRANSPORTER PERMEASE"/>
    <property type="match status" value="1"/>
</dbReference>
<organism evidence="9 10">
    <name type="scientific">Aeromicrobium alkaliterrae</name>
    <dbReference type="NCBI Taxonomy" id="302168"/>
    <lineage>
        <taxon>Bacteria</taxon>
        <taxon>Bacillati</taxon>
        <taxon>Actinomycetota</taxon>
        <taxon>Actinomycetes</taxon>
        <taxon>Propionibacteriales</taxon>
        <taxon>Nocardioidaceae</taxon>
        <taxon>Aeromicrobium</taxon>
    </lineage>
</organism>
<evidence type="ECO:0000256" key="5">
    <source>
        <dbReference type="ARBA" id="ARBA00022989"/>
    </source>
</evidence>
<dbReference type="CDD" id="cd06261">
    <property type="entry name" value="TM_PBP2"/>
    <property type="match status" value="1"/>
</dbReference>
<keyword evidence="10" id="KW-1185">Reference proteome</keyword>
<evidence type="ECO:0000256" key="6">
    <source>
        <dbReference type="ARBA" id="ARBA00023136"/>
    </source>
</evidence>
<comment type="subcellular location">
    <subcellularLocation>
        <location evidence="1 7">Cell membrane</location>
        <topology evidence="1 7">Multi-pass membrane protein</topology>
    </subcellularLocation>
</comment>
<evidence type="ECO:0000256" key="3">
    <source>
        <dbReference type="ARBA" id="ARBA00022475"/>
    </source>
</evidence>
<feature type="transmembrane region" description="Helical" evidence="7">
    <location>
        <begin position="157"/>
        <end position="179"/>
    </location>
</feature>
<dbReference type="Proteomes" id="UP001501057">
    <property type="component" value="Unassembled WGS sequence"/>
</dbReference>
<keyword evidence="6 7" id="KW-0472">Membrane</keyword>
<evidence type="ECO:0000256" key="1">
    <source>
        <dbReference type="ARBA" id="ARBA00004651"/>
    </source>
</evidence>
<accession>A0ABP4VXS8</accession>
<reference evidence="10" key="1">
    <citation type="journal article" date="2019" name="Int. J. Syst. Evol. Microbiol.">
        <title>The Global Catalogue of Microorganisms (GCM) 10K type strain sequencing project: providing services to taxonomists for standard genome sequencing and annotation.</title>
        <authorList>
            <consortium name="The Broad Institute Genomics Platform"/>
            <consortium name="The Broad Institute Genome Sequencing Center for Infectious Disease"/>
            <person name="Wu L."/>
            <person name="Ma J."/>
        </authorList>
    </citation>
    <scope>NUCLEOTIDE SEQUENCE [LARGE SCALE GENOMIC DNA]</scope>
    <source>
        <strain evidence="10">JCM 13518</strain>
    </source>
</reference>
<dbReference type="Pfam" id="PF00528">
    <property type="entry name" value="BPD_transp_1"/>
    <property type="match status" value="1"/>
</dbReference>
<feature type="transmembrane region" description="Helical" evidence="7">
    <location>
        <begin position="29"/>
        <end position="52"/>
    </location>
</feature>
<comment type="similarity">
    <text evidence="7">Belongs to the binding-protein-dependent transport system permease family.</text>
</comment>
<feature type="domain" description="ABC transmembrane type-1" evidence="8">
    <location>
        <begin position="25"/>
        <end position="218"/>
    </location>
</feature>
<keyword evidence="3" id="KW-1003">Cell membrane</keyword>
<sequence>MSILDGIRDFFQPVIDLQSQFVSAFGETLFLAGSGLVVGGFLGLVIGTALYVTRAGGIAPNAVASFVLNVLVNFFRPIPFILLAVALQPFSRAIGVDGIGTGHAVVAIIFGSAFGIGRIVEQNLVSVDPGVLEAARAMGASRWQVVRTVLLPEALGPLILGFTFAMVAIVDMTAVVGTIGAGGLGQLALTEGYRQYQSVVTWTAVVIVILIVQAGQFAGNALARKVLRR</sequence>
<dbReference type="PROSITE" id="PS50928">
    <property type="entry name" value="ABC_TM1"/>
    <property type="match status" value="1"/>
</dbReference>